<evidence type="ECO:0000256" key="1">
    <source>
        <dbReference type="ARBA" id="ARBA00006217"/>
    </source>
</evidence>
<accession>A0A2N9IXK8</accession>
<keyword evidence="3 6" id="KW-0862">Zinc</keyword>
<keyword evidence="6" id="KW-0479">Metal-binding</keyword>
<evidence type="ECO:0000256" key="2">
    <source>
        <dbReference type="ARBA" id="ARBA00012925"/>
    </source>
</evidence>
<dbReference type="PANTHER" id="PTHR11002:SF45">
    <property type="entry name" value="CARBONIC ANHYDRASE"/>
    <property type="match status" value="1"/>
</dbReference>
<evidence type="ECO:0000256" key="5">
    <source>
        <dbReference type="ARBA" id="ARBA00048348"/>
    </source>
</evidence>
<dbReference type="PANTHER" id="PTHR11002">
    <property type="entry name" value="CARBONIC ANHYDRASE"/>
    <property type="match status" value="1"/>
</dbReference>
<comment type="function">
    <text evidence="7">Reversible hydration of carbon dioxide.</text>
</comment>
<dbReference type="AlphaFoldDB" id="A0A2N9IXK8"/>
<organism evidence="8">
    <name type="scientific">Fagus sylvatica</name>
    <name type="common">Beechnut</name>
    <dbReference type="NCBI Taxonomy" id="28930"/>
    <lineage>
        <taxon>Eukaryota</taxon>
        <taxon>Viridiplantae</taxon>
        <taxon>Streptophyta</taxon>
        <taxon>Embryophyta</taxon>
        <taxon>Tracheophyta</taxon>
        <taxon>Spermatophyta</taxon>
        <taxon>Magnoliopsida</taxon>
        <taxon>eudicotyledons</taxon>
        <taxon>Gunneridae</taxon>
        <taxon>Pentapetalae</taxon>
        <taxon>rosids</taxon>
        <taxon>fabids</taxon>
        <taxon>Fagales</taxon>
        <taxon>Fagaceae</taxon>
        <taxon>Fagus</taxon>
    </lineage>
</organism>
<dbReference type="GO" id="GO:0015976">
    <property type="term" value="P:carbon utilization"/>
    <property type="evidence" value="ECO:0007669"/>
    <property type="project" value="InterPro"/>
</dbReference>
<comment type="cofactor">
    <cofactor evidence="6">
        <name>Zn(2+)</name>
        <dbReference type="ChEBI" id="CHEBI:29105"/>
    </cofactor>
    <text evidence="6">Binds 1 zinc ion per subunit.</text>
</comment>
<dbReference type="InterPro" id="IPR001765">
    <property type="entry name" value="Carbonic_anhydrase"/>
</dbReference>
<reference evidence="8" key="1">
    <citation type="submission" date="2018-02" db="EMBL/GenBank/DDBJ databases">
        <authorList>
            <person name="Cohen D.B."/>
            <person name="Kent A.D."/>
        </authorList>
    </citation>
    <scope>NUCLEOTIDE SEQUENCE</scope>
</reference>
<evidence type="ECO:0000256" key="4">
    <source>
        <dbReference type="ARBA" id="ARBA00023239"/>
    </source>
</evidence>
<dbReference type="InterPro" id="IPR015892">
    <property type="entry name" value="Carbonic_anhydrase_CS"/>
</dbReference>
<name>A0A2N9IXK8_FAGSY</name>
<dbReference type="EMBL" id="OIVN01006302">
    <property type="protein sequence ID" value="SPD30107.1"/>
    <property type="molecule type" value="Genomic_DNA"/>
</dbReference>
<gene>
    <name evidence="8" type="ORF">FSB_LOCUS57989</name>
</gene>
<dbReference type="InterPro" id="IPR036874">
    <property type="entry name" value="Carbonic_anhydrase_sf"/>
</dbReference>
<dbReference type="GO" id="GO:0004089">
    <property type="term" value="F:carbonate dehydratase activity"/>
    <property type="evidence" value="ECO:0007669"/>
    <property type="project" value="UniProtKB-UniRule"/>
</dbReference>
<feature type="binding site" evidence="6">
    <location>
        <position position="44"/>
    </location>
    <ligand>
        <name>Zn(2+)</name>
        <dbReference type="ChEBI" id="CHEBI:29105"/>
    </ligand>
</feature>
<evidence type="ECO:0000256" key="3">
    <source>
        <dbReference type="ARBA" id="ARBA00022833"/>
    </source>
</evidence>
<comment type="catalytic activity">
    <reaction evidence="5 7">
        <text>hydrogencarbonate + H(+) = CO2 + H2O</text>
        <dbReference type="Rhea" id="RHEA:10748"/>
        <dbReference type="ChEBI" id="CHEBI:15377"/>
        <dbReference type="ChEBI" id="CHEBI:15378"/>
        <dbReference type="ChEBI" id="CHEBI:16526"/>
        <dbReference type="ChEBI" id="CHEBI:17544"/>
        <dbReference type="EC" id="4.2.1.1"/>
    </reaction>
</comment>
<dbReference type="PROSITE" id="PS00705">
    <property type="entry name" value="PROK_CO2_ANHYDRASE_2"/>
    <property type="match status" value="1"/>
</dbReference>
<evidence type="ECO:0000313" key="8">
    <source>
        <dbReference type="EMBL" id="SPD30107.1"/>
    </source>
</evidence>
<comment type="similarity">
    <text evidence="1 7">Belongs to the beta-class carbonic anhydrase family.</text>
</comment>
<evidence type="ECO:0000256" key="6">
    <source>
        <dbReference type="PIRSR" id="PIRSR601765-1"/>
    </source>
</evidence>
<sequence length="150" mass="17157">MVRNIANMVPQFDQLRYSGVGAAIEYAVTALQVQNILVIGHSKCGGIQRLMTHPEDRHPPFDFIDEWVKIGLPAKLKVKANFGDLPIEEQCKHCEKEAVNLSLINLQTYPYVKMGLANKRLRLLGGYYDFVNGTFELWEFEPRFSHLFST</sequence>
<feature type="binding site" evidence="6">
    <location>
        <position position="41"/>
    </location>
    <ligand>
        <name>Zn(2+)</name>
        <dbReference type="ChEBI" id="CHEBI:29105"/>
    </ligand>
</feature>
<dbReference type="Gene3D" id="3.40.1050.10">
    <property type="entry name" value="Carbonic anhydrase"/>
    <property type="match status" value="1"/>
</dbReference>
<dbReference type="GO" id="GO:0008270">
    <property type="term" value="F:zinc ion binding"/>
    <property type="evidence" value="ECO:0007669"/>
    <property type="project" value="UniProtKB-UniRule"/>
</dbReference>
<dbReference type="SMART" id="SM00947">
    <property type="entry name" value="Pro_CA"/>
    <property type="match status" value="1"/>
</dbReference>
<protein>
    <recommendedName>
        <fullName evidence="2 7">Carbonic anhydrase</fullName>
        <ecNumber evidence="2 7">4.2.1.1</ecNumber>
    </recommendedName>
    <alternativeName>
        <fullName evidence="7">Carbonate dehydratase</fullName>
    </alternativeName>
</protein>
<proteinExistence type="inferred from homology"/>
<dbReference type="EC" id="4.2.1.1" evidence="2 7"/>
<dbReference type="SUPFAM" id="SSF53056">
    <property type="entry name" value="beta-carbonic anhydrase, cab"/>
    <property type="match status" value="1"/>
</dbReference>
<evidence type="ECO:0000256" key="7">
    <source>
        <dbReference type="RuleBase" id="RU003956"/>
    </source>
</evidence>
<dbReference type="Pfam" id="PF00484">
    <property type="entry name" value="Pro_CA"/>
    <property type="match status" value="1"/>
</dbReference>
<keyword evidence="4 7" id="KW-0456">Lyase</keyword>